<dbReference type="PANTHER" id="PTHR14221">
    <property type="entry name" value="WD REPEAT DOMAIN 44"/>
    <property type="match status" value="1"/>
</dbReference>
<feature type="region of interest" description="Disordered" evidence="4">
    <location>
        <begin position="1"/>
        <end position="27"/>
    </location>
</feature>
<evidence type="ECO:0000313" key="5">
    <source>
        <dbReference type="EMBL" id="CAG8446899.1"/>
    </source>
</evidence>
<dbReference type="SMART" id="SM00320">
    <property type="entry name" value="WD40"/>
    <property type="match status" value="6"/>
</dbReference>
<dbReference type="PROSITE" id="PS50082">
    <property type="entry name" value="WD_REPEATS_2"/>
    <property type="match status" value="3"/>
</dbReference>
<proteinExistence type="predicted"/>
<dbReference type="InterPro" id="IPR036322">
    <property type="entry name" value="WD40_repeat_dom_sf"/>
</dbReference>
<feature type="compositionally biased region" description="Acidic residues" evidence="4">
    <location>
        <begin position="8"/>
        <end position="22"/>
    </location>
</feature>
<dbReference type="PANTHER" id="PTHR14221:SF0">
    <property type="entry name" value="WD REPEAT-CONTAINING PROTEIN 44"/>
    <property type="match status" value="1"/>
</dbReference>
<evidence type="ECO:0000313" key="6">
    <source>
        <dbReference type="Proteomes" id="UP000789508"/>
    </source>
</evidence>
<dbReference type="EMBL" id="CAJVPS010000061">
    <property type="protein sequence ID" value="CAG8446899.1"/>
    <property type="molecule type" value="Genomic_DNA"/>
</dbReference>
<dbReference type="InterPro" id="IPR015943">
    <property type="entry name" value="WD40/YVTN_repeat-like_dom_sf"/>
</dbReference>
<keyword evidence="2" id="KW-0677">Repeat</keyword>
<keyword evidence="1 3" id="KW-0853">WD repeat</keyword>
<feature type="region of interest" description="Disordered" evidence="4">
    <location>
        <begin position="114"/>
        <end position="134"/>
    </location>
</feature>
<dbReference type="PROSITE" id="PS50294">
    <property type="entry name" value="WD_REPEATS_REGION"/>
    <property type="match status" value="2"/>
</dbReference>
<feature type="repeat" description="WD" evidence="3">
    <location>
        <begin position="556"/>
        <end position="585"/>
    </location>
</feature>
<accession>A0A9N8VG40</accession>
<reference evidence="5" key="1">
    <citation type="submission" date="2021-06" db="EMBL/GenBank/DDBJ databases">
        <authorList>
            <person name="Kallberg Y."/>
            <person name="Tangrot J."/>
            <person name="Rosling A."/>
        </authorList>
    </citation>
    <scope>NUCLEOTIDE SEQUENCE</scope>
    <source>
        <strain evidence="5">FL130A</strain>
    </source>
</reference>
<evidence type="ECO:0000256" key="4">
    <source>
        <dbReference type="SAM" id="MobiDB-lite"/>
    </source>
</evidence>
<dbReference type="SUPFAM" id="SSF50978">
    <property type="entry name" value="WD40 repeat-like"/>
    <property type="match status" value="1"/>
</dbReference>
<dbReference type="Proteomes" id="UP000789508">
    <property type="component" value="Unassembled WGS sequence"/>
</dbReference>
<feature type="repeat" description="WD" evidence="3">
    <location>
        <begin position="324"/>
        <end position="358"/>
    </location>
</feature>
<feature type="compositionally biased region" description="Acidic residues" evidence="4">
    <location>
        <begin position="249"/>
        <end position="259"/>
    </location>
</feature>
<dbReference type="InterPro" id="IPR040324">
    <property type="entry name" value="WDR44/Dgr2"/>
</dbReference>
<name>A0A9N8VG40_9GLOM</name>
<keyword evidence="6" id="KW-1185">Reference proteome</keyword>
<dbReference type="InterPro" id="IPR001680">
    <property type="entry name" value="WD40_rpt"/>
</dbReference>
<evidence type="ECO:0000256" key="2">
    <source>
        <dbReference type="ARBA" id="ARBA00022737"/>
    </source>
</evidence>
<dbReference type="AlphaFoldDB" id="A0A9N8VG40"/>
<organism evidence="5 6">
    <name type="scientific">Ambispora leptoticha</name>
    <dbReference type="NCBI Taxonomy" id="144679"/>
    <lineage>
        <taxon>Eukaryota</taxon>
        <taxon>Fungi</taxon>
        <taxon>Fungi incertae sedis</taxon>
        <taxon>Mucoromycota</taxon>
        <taxon>Glomeromycotina</taxon>
        <taxon>Glomeromycetes</taxon>
        <taxon>Archaeosporales</taxon>
        <taxon>Ambisporaceae</taxon>
        <taxon>Ambispora</taxon>
    </lineage>
</organism>
<feature type="compositionally biased region" description="Polar residues" evidence="4">
    <location>
        <begin position="261"/>
        <end position="278"/>
    </location>
</feature>
<evidence type="ECO:0000256" key="1">
    <source>
        <dbReference type="ARBA" id="ARBA00022574"/>
    </source>
</evidence>
<protein>
    <submittedName>
        <fullName evidence="5">2224_t:CDS:1</fullName>
    </submittedName>
</protein>
<gene>
    <name evidence="5" type="ORF">ALEPTO_LOCUS745</name>
</gene>
<feature type="repeat" description="WD" evidence="3">
    <location>
        <begin position="402"/>
        <end position="436"/>
    </location>
</feature>
<evidence type="ECO:0000256" key="3">
    <source>
        <dbReference type="PROSITE-ProRule" id="PRU00221"/>
    </source>
</evidence>
<dbReference type="Pfam" id="PF00400">
    <property type="entry name" value="WD40"/>
    <property type="match status" value="3"/>
</dbReference>
<feature type="region of interest" description="Disordered" evidence="4">
    <location>
        <begin position="223"/>
        <end position="278"/>
    </location>
</feature>
<dbReference type="Gene3D" id="2.130.10.10">
    <property type="entry name" value="YVTN repeat-like/Quinoprotein amine dehydrogenase"/>
    <property type="match status" value="1"/>
</dbReference>
<sequence length="788" mass="87683">MSFNDNNDSSDSDTFVDAEDNFYDSNGRPISFRYSSAVISSKNRDNNFLLERKKTINKQTETQIPVIPEISVTDTSLEDGDSTSVLLPNEAEPEPAPEEREVFINSQSIEKKNFSPVTRSPNHNHNEQHPFPGDESEMTVYIKDLDTGKSIPVTDIEEELKKSNNSNTDPLTSLILKRTTESETNSSIDDDATLQGSGNWDSLVETNLQKDNEIECYSDGEQHKIKGKGNRRKSFLTRLKKRTTRQDNIDEEEEGDEDAVTGNTAPVFKSQNDYEQTQPRYIKVRTRNKDVKEFNRLFLAQELFSSSSPRTPRFDQPGEDGGAIWTMKFSKDGKFLATGGKDKIVRVWAVISSDEEREHFLEGSGTSVYEGQSGSKLGAPVFREKPLYEYVGHDADILDLSWSKHTDIVTAIAFHPKDDRFFLSGSLDCKLRLWNIPEKRVAHWNELADSQLVTAVGFTADGKIAVAGSFRGLCLFYETDGLKYNTQIHVRSSRGRNSKGEKITGIEAVPGTPPGQDKLLISSNDSRIRLYNMRDKSMECKYKGLENTCGQIRATFSDDGRYIICGSEDRHVYIWNTDQSNLTSINGASGGGKWLKKDKCGFEAFEAHSHIVTVAIFAPTRTKQLIATTGDPIFARTLNVDSNGNAIPPTSQTYPEGHIIVCADHTGSIKIFRNDSSYYPNKDLDSISMRSTRSWNSSLGSFLSRTSKGNRQRRLSDASSLYSISTSSALSIDASINEAPSGNEEMHCDGCGSTDFKAFFAKTLTEGKSSQKSKLVCANCGQMGITAE</sequence>
<comment type="caution">
    <text evidence="5">The sequence shown here is derived from an EMBL/GenBank/DDBJ whole genome shotgun (WGS) entry which is preliminary data.</text>
</comment>
<feature type="compositionally biased region" description="Basic residues" evidence="4">
    <location>
        <begin position="225"/>
        <end position="243"/>
    </location>
</feature>
<dbReference type="OrthoDB" id="1932312at2759"/>